<proteinExistence type="predicted"/>
<dbReference type="PANTHER" id="PTHR46035">
    <property type="entry name" value="TETRATRICOPEPTIDE REPEAT PROTEIN 4"/>
    <property type="match status" value="1"/>
</dbReference>
<dbReference type="EMBL" id="JAMYWD010000003">
    <property type="protein sequence ID" value="KAJ4975488.1"/>
    <property type="molecule type" value="Genomic_DNA"/>
</dbReference>
<dbReference type="CDD" id="cd21377">
    <property type="entry name" value="CTWD_Cns1-like"/>
    <property type="match status" value="1"/>
</dbReference>
<dbReference type="AlphaFoldDB" id="A0A9Q0KRI8"/>
<protein>
    <submittedName>
        <fullName evidence="1">Uncharacterized protein</fullName>
    </submittedName>
</protein>
<dbReference type="OrthoDB" id="420195at2759"/>
<keyword evidence="2" id="KW-1185">Reference proteome</keyword>
<dbReference type="GO" id="GO:0030544">
    <property type="term" value="F:Hsp70 protein binding"/>
    <property type="evidence" value="ECO:0007669"/>
    <property type="project" value="TreeGrafter"/>
</dbReference>
<evidence type="ECO:0000313" key="2">
    <source>
        <dbReference type="Proteomes" id="UP001141806"/>
    </source>
</evidence>
<reference evidence="1" key="1">
    <citation type="journal article" date="2023" name="Plant J.">
        <title>The genome of the king protea, Protea cynaroides.</title>
        <authorList>
            <person name="Chang J."/>
            <person name="Duong T.A."/>
            <person name="Schoeman C."/>
            <person name="Ma X."/>
            <person name="Roodt D."/>
            <person name="Barker N."/>
            <person name="Li Z."/>
            <person name="Van de Peer Y."/>
            <person name="Mizrachi E."/>
        </authorList>
    </citation>
    <scope>NUCLEOTIDE SEQUENCE</scope>
    <source>
        <tissue evidence="1">Young leaves</tissue>
    </source>
</reference>
<gene>
    <name evidence="1" type="ORF">NE237_000594</name>
</gene>
<sequence length="124" mass="14012">MFSESCPPLPWDKEHSYTRDAVELYYEVGSAAPLSKNEVLRHLLEGTAGSLAEGICDEEKDVQESNRGVSAGKGHKWIKIEEKKPLHSVLRQPDLVIPGIPVFYVVSRRTTFYRVFRAGNWTPP</sequence>
<organism evidence="1 2">
    <name type="scientific">Protea cynaroides</name>
    <dbReference type="NCBI Taxonomy" id="273540"/>
    <lineage>
        <taxon>Eukaryota</taxon>
        <taxon>Viridiplantae</taxon>
        <taxon>Streptophyta</taxon>
        <taxon>Embryophyta</taxon>
        <taxon>Tracheophyta</taxon>
        <taxon>Spermatophyta</taxon>
        <taxon>Magnoliopsida</taxon>
        <taxon>Proteales</taxon>
        <taxon>Proteaceae</taxon>
        <taxon>Protea</taxon>
    </lineage>
</organism>
<accession>A0A9Q0KRI8</accession>
<dbReference type="GO" id="GO:0051879">
    <property type="term" value="F:Hsp90 protein binding"/>
    <property type="evidence" value="ECO:0007669"/>
    <property type="project" value="TreeGrafter"/>
</dbReference>
<dbReference type="GO" id="GO:0005829">
    <property type="term" value="C:cytosol"/>
    <property type="evidence" value="ECO:0007669"/>
    <property type="project" value="TreeGrafter"/>
</dbReference>
<name>A0A9Q0KRI8_9MAGN</name>
<evidence type="ECO:0000313" key="1">
    <source>
        <dbReference type="EMBL" id="KAJ4975488.1"/>
    </source>
</evidence>
<dbReference type="GO" id="GO:0005634">
    <property type="term" value="C:nucleus"/>
    <property type="evidence" value="ECO:0007669"/>
    <property type="project" value="TreeGrafter"/>
</dbReference>
<dbReference type="GO" id="GO:0006457">
    <property type="term" value="P:protein folding"/>
    <property type="evidence" value="ECO:0007669"/>
    <property type="project" value="TreeGrafter"/>
</dbReference>
<comment type="caution">
    <text evidence="1">The sequence shown here is derived from an EMBL/GenBank/DDBJ whole genome shotgun (WGS) entry which is preliminary data.</text>
</comment>
<dbReference type="PANTHER" id="PTHR46035:SF1">
    <property type="entry name" value="TETRATRICOPEPTIDE REPEAT PROTEIN 4"/>
    <property type="match status" value="1"/>
</dbReference>
<dbReference type="Proteomes" id="UP001141806">
    <property type="component" value="Unassembled WGS sequence"/>
</dbReference>